<sequence length="65" mass="7761">MIQKKLEPGMRESILDFIYNITFIRKIKQPTLEVQEVDYLRSGHLPKPPDCLDHSETYEKREKVD</sequence>
<dbReference type="Proteomes" id="UP001381693">
    <property type="component" value="Unassembled WGS sequence"/>
</dbReference>
<evidence type="ECO:0000313" key="2">
    <source>
        <dbReference type="EMBL" id="KAK7085062.1"/>
    </source>
</evidence>
<accession>A0AAN8XIN6</accession>
<evidence type="ECO:0000256" key="1">
    <source>
        <dbReference type="SAM" id="MobiDB-lite"/>
    </source>
</evidence>
<gene>
    <name evidence="2" type="ORF">SK128_019052</name>
</gene>
<dbReference type="EMBL" id="JAXCGZ010001913">
    <property type="protein sequence ID" value="KAK7085062.1"/>
    <property type="molecule type" value="Genomic_DNA"/>
</dbReference>
<feature type="region of interest" description="Disordered" evidence="1">
    <location>
        <begin position="42"/>
        <end position="65"/>
    </location>
</feature>
<proteinExistence type="predicted"/>
<keyword evidence="3" id="KW-1185">Reference proteome</keyword>
<comment type="caution">
    <text evidence="2">The sequence shown here is derived from an EMBL/GenBank/DDBJ whole genome shotgun (WGS) entry which is preliminary data.</text>
</comment>
<evidence type="ECO:0000313" key="3">
    <source>
        <dbReference type="Proteomes" id="UP001381693"/>
    </source>
</evidence>
<protein>
    <submittedName>
        <fullName evidence="2">Uncharacterized protein</fullName>
    </submittedName>
</protein>
<name>A0AAN8XIN6_HALRR</name>
<feature type="compositionally biased region" description="Basic and acidic residues" evidence="1">
    <location>
        <begin position="50"/>
        <end position="65"/>
    </location>
</feature>
<dbReference type="AlphaFoldDB" id="A0AAN8XIN6"/>
<organism evidence="2 3">
    <name type="scientific">Halocaridina rubra</name>
    <name type="common">Hawaiian red shrimp</name>
    <dbReference type="NCBI Taxonomy" id="373956"/>
    <lineage>
        <taxon>Eukaryota</taxon>
        <taxon>Metazoa</taxon>
        <taxon>Ecdysozoa</taxon>
        <taxon>Arthropoda</taxon>
        <taxon>Crustacea</taxon>
        <taxon>Multicrustacea</taxon>
        <taxon>Malacostraca</taxon>
        <taxon>Eumalacostraca</taxon>
        <taxon>Eucarida</taxon>
        <taxon>Decapoda</taxon>
        <taxon>Pleocyemata</taxon>
        <taxon>Caridea</taxon>
        <taxon>Atyoidea</taxon>
        <taxon>Atyidae</taxon>
        <taxon>Halocaridina</taxon>
    </lineage>
</organism>
<reference evidence="2 3" key="1">
    <citation type="submission" date="2023-11" db="EMBL/GenBank/DDBJ databases">
        <title>Halocaridina rubra genome assembly.</title>
        <authorList>
            <person name="Smith C."/>
        </authorList>
    </citation>
    <scope>NUCLEOTIDE SEQUENCE [LARGE SCALE GENOMIC DNA]</scope>
    <source>
        <strain evidence="2">EP-1</strain>
        <tissue evidence="2">Whole</tissue>
    </source>
</reference>